<dbReference type="Proteomes" id="UP001159042">
    <property type="component" value="Unassembled WGS sequence"/>
</dbReference>
<gene>
    <name evidence="2" type="ORF">NQ315_010487</name>
</gene>
<dbReference type="EMBL" id="JANEYG010000009">
    <property type="protein sequence ID" value="KAJ8921582.1"/>
    <property type="molecule type" value="Genomic_DNA"/>
</dbReference>
<organism evidence="2 3">
    <name type="scientific">Exocentrus adspersus</name>
    <dbReference type="NCBI Taxonomy" id="1586481"/>
    <lineage>
        <taxon>Eukaryota</taxon>
        <taxon>Metazoa</taxon>
        <taxon>Ecdysozoa</taxon>
        <taxon>Arthropoda</taxon>
        <taxon>Hexapoda</taxon>
        <taxon>Insecta</taxon>
        <taxon>Pterygota</taxon>
        <taxon>Neoptera</taxon>
        <taxon>Endopterygota</taxon>
        <taxon>Coleoptera</taxon>
        <taxon>Polyphaga</taxon>
        <taxon>Cucujiformia</taxon>
        <taxon>Chrysomeloidea</taxon>
        <taxon>Cerambycidae</taxon>
        <taxon>Lamiinae</taxon>
        <taxon>Acanthocinini</taxon>
        <taxon>Exocentrus</taxon>
    </lineage>
</organism>
<evidence type="ECO:0000313" key="2">
    <source>
        <dbReference type="EMBL" id="KAJ8921582.1"/>
    </source>
</evidence>
<protein>
    <recommendedName>
        <fullName evidence="4">Photosystem I assembly protein Ycf4</fullName>
    </recommendedName>
</protein>
<keyword evidence="1" id="KW-0472">Membrane</keyword>
<feature type="transmembrane region" description="Helical" evidence="1">
    <location>
        <begin position="23"/>
        <end position="50"/>
    </location>
</feature>
<keyword evidence="1" id="KW-0812">Transmembrane</keyword>
<keyword evidence="1" id="KW-1133">Transmembrane helix</keyword>
<accession>A0AAV8W5H4</accession>
<comment type="caution">
    <text evidence="2">The sequence shown here is derived from an EMBL/GenBank/DDBJ whole genome shotgun (WGS) entry which is preliminary data.</text>
</comment>
<evidence type="ECO:0008006" key="4">
    <source>
        <dbReference type="Google" id="ProtNLM"/>
    </source>
</evidence>
<feature type="transmembrane region" description="Helical" evidence="1">
    <location>
        <begin position="56"/>
        <end position="74"/>
    </location>
</feature>
<name>A0AAV8W5H4_9CUCU</name>
<sequence>METVSEPSKDIVIQNGGEIEKKWFILLFGVYIRTLRYAFGGGDLLQVLIILLKHALLYYVFLIVIVIYNGVLLLRNYFQSLKIYLTNTIGLEGVDSPFSLYKPLDGHITLPIAVISDKTLFRLREASTISNILI</sequence>
<proteinExistence type="predicted"/>
<evidence type="ECO:0000256" key="1">
    <source>
        <dbReference type="SAM" id="Phobius"/>
    </source>
</evidence>
<keyword evidence="3" id="KW-1185">Reference proteome</keyword>
<dbReference type="AlphaFoldDB" id="A0AAV8W5H4"/>
<reference evidence="2 3" key="1">
    <citation type="journal article" date="2023" name="Insect Mol. Biol.">
        <title>Genome sequencing provides insights into the evolution of gene families encoding plant cell wall-degrading enzymes in longhorned beetles.</title>
        <authorList>
            <person name="Shin N.R."/>
            <person name="Okamura Y."/>
            <person name="Kirsch R."/>
            <person name="Pauchet Y."/>
        </authorList>
    </citation>
    <scope>NUCLEOTIDE SEQUENCE [LARGE SCALE GENOMIC DNA]</scope>
    <source>
        <strain evidence="2">EAD_L_NR</strain>
    </source>
</reference>
<evidence type="ECO:0000313" key="3">
    <source>
        <dbReference type="Proteomes" id="UP001159042"/>
    </source>
</evidence>